<feature type="domain" description="PepSY" evidence="3">
    <location>
        <begin position="5"/>
        <end position="91"/>
    </location>
</feature>
<name>I9P5T4_9ALTE</name>
<evidence type="ECO:0000313" key="4">
    <source>
        <dbReference type="EMBL" id="EIW90382.1"/>
    </source>
</evidence>
<comment type="caution">
    <text evidence="4">The sequence shown here is derived from an EMBL/GenBank/DDBJ whole genome shotgun (WGS) entry which is preliminary data.</text>
</comment>
<reference evidence="4 5" key="1">
    <citation type="journal article" date="2012" name="J. Bacteriol.">
        <title>Genome Sequence of Pectin-Degrading Alishewanella agri, Isolated from Landfill Soil.</title>
        <authorList>
            <person name="Kim J."/>
            <person name="Jung J."/>
            <person name="Sung J.S."/>
            <person name="Chun J."/>
            <person name="Park W."/>
        </authorList>
    </citation>
    <scope>NUCLEOTIDE SEQUENCE [LARGE SCALE GENOMIC DNA]</scope>
    <source>
        <strain evidence="4 5">BL06</strain>
    </source>
</reference>
<feature type="chain" id="PRO_5003723199" evidence="2">
    <location>
        <begin position="20"/>
        <end position="92"/>
    </location>
</feature>
<dbReference type="EMBL" id="AKKU01000001">
    <property type="protein sequence ID" value="EIW90382.1"/>
    <property type="molecule type" value="Genomic_DNA"/>
</dbReference>
<feature type="compositionally biased region" description="Basic and acidic residues" evidence="1">
    <location>
        <begin position="23"/>
        <end position="38"/>
    </location>
</feature>
<evidence type="ECO:0000313" key="5">
    <source>
        <dbReference type="Proteomes" id="UP000035062"/>
    </source>
</evidence>
<protein>
    <submittedName>
        <fullName evidence="4">Peptidase</fullName>
    </submittedName>
</protein>
<organism evidence="4 5">
    <name type="scientific">Alishewanella agri BL06</name>
    <dbReference type="NCBI Taxonomy" id="1195246"/>
    <lineage>
        <taxon>Bacteria</taxon>
        <taxon>Pseudomonadati</taxon>
        <taxon>Pseudomonadota</taxon>
        <taxon>Gammaproteobacteria</taxon>
        <taxon>Alteromonadales</taxon>
        <taxon>Alteromonadaceae</taxon>
        <taxon>Alishewanella</taxon>
    </lineage>
</organism>
<feature type="signal peptide" evidence="2">
    <location>
        <begin position="1"/>
        <end position="19"/>
    </location>
</feature>
<evidence type="ECO:0000256" key="1">
    <source>
        <dbReference type="SAM" id="MobiDB-lite"/>
    </source>
</evidence>
<evidence type="ECO:0000259" key="3">
    <source>
        <dbReference type="Pfam" id="PF13670"/>
    </source>
</evidence>
<dbReference type="STRING" id="1195246.AGRI_00890"/>
<dbReference type="AlphaFoldDB" id="I9P5T4"/>
<dbReference type="eggNOG" id="ENOG5033BW4">
    <property type="taxonomic scope" value="Bacteria"/>
</dbReference>
<dbReference type="Proteomes" id="UP000035062">
    <property type="component" value="Unassembled WGS sequence"/>
</dbReference>
<keyword evidence="5" id="KW-1185">Reference proteome</keyword>
<dbReference type="InterPro" id="IPR025711">
    <property type="entry name" value="PepSY"/>
</dbReference>
<proteinExistence type="predicted"/>
<evidence type="ECO:0000256" key="2">
    <source>
        <dbReference type="SAM" id="SignalP"/>
    </source>
</evidence>
<dbReference type="RefSeq" id="WP_008983156.1">
    <property type="nucleotide sequence ID" value="NZ_AKKU01000001.1"/>
</dbReference>
<keyword evidence="2" id="KW-0732">Signal</keyword>
<sequence>MKFVLVILAMLWVSPPLLAAPEPKADPKQQQHPVKREINKEKATRLAQERYPGRVLKVQSDSRQFKVRVMQSDGRVVNVVVDGRNGRVQREE</sequence>
<gene>
    <name evidence="4" type="ORF">AGRI_00890</name>
</gene>
<dbReference type="Pfam" id="PF13670">
    <property type="entry name" value="PepSY_2"/>
    <property type="match status" value="1"/>
</dbReference>
<accession>I9P5T4</accession>
<feature type="region of interest" description="Disordered" evidence="1">
    <location>
        <begin position="19"/>
        <end position="38"/>
    </location>
</feature>
<dbReference type="PATRIC" id="fig|1195246.3.peg.181"/>